<organism evidence="1 2">
    <name type="scientific">Lymnaea stagnalis</name>
    <name type="common">Great pond snail</name>
    <name type="synonym">Helix stagnalis</name>
    <dbReference type="NCBI Taxonomy" id="6523"/>
    <lineage>
        <taxon>Eukaryota</taxon>
        <taxon>Metazoa</taxon>
        <taxon>Spiralia</taxon>
        <taxon>Lophotrochozoa</taxon>
        <taxon>Mollusca</taxon>
        <taxon>Gastropoda</taxon>
        <taxon>Heterobranchia</taxon>
        <taxon>Euthyneura</taxon>
        <taxon>Panpulmonata</taxon>
        <taxon>Hygrophila</taxon>
        <taxon>Lymnaeoidea</taxon>
        <taxon>Lymnaeidae</taxon>
        <taxon>Lymnaea</taxon>
    </lineage>
</organism>
<comment type="caution">
    <text evidence="1">The sequence shown here is derived from an EMBL/GenBank/DDBJ whole genome shotgun (WGS) entry which is preliminary data.</text>
</comment>
<dbReference type="InterPro" id="IPR012674">
    <property type="entry name" value="Calycin"/>
</dbReference>
<evidence type="ECO:0000313" key="1">
    <source>
        <dbReference type="EMBL" id="CAL1548323.1"/>
    </source>
</evidence>
<dbReference type="SUPFAM" id="SSF50814">
    <property type="entry name" value="Lipocalins"/>
    <property type="match status" value="1"/>
</dbReference>
<dbReference type="Gene3D" id="2.40.128.20">
    <property type="match status" value="1"/>
</dbReference>
<dbReference type="AlphaFoldDB" id="A0AAV2IMA0"/>
<protein>
    <submittedName>
        <fullName evidence="1">Uncharacterized protein</fullName>
    </submittedName>
</protein>
<dbReference type="GO" id="GO:0008289">
    <property type="term" value="F:lipid binding"/>
    <property type="evidence" value="ECO:0007669"/>
    <property type="project" value="UniProtKB-KW"/>
</dbReference>
<name>A0AAV2IMA0_LYMST</name>
<gene>
    <name evidence="1" type="ORF">GSLYS_00021640001</name>
</gene>
<keyword evidence="2" id="KW-1185">Reference proteome</keyword>
<reference evidence="1 2" key="1">
    <citation type="submission" date="2024-04" db="EMBL/GenBank/DDBJ databases">
        <authorList>
            <consortium name="Genoscope - CEA"/>
            <person name="William W."/>
        </authorList>
    </citation>
    <scope>NUCLEOTIDE SEQUENCE [LARGE SCALE GENOMIC DNA]</scope>
</reference>
<accession>A0AAV2IMA0</accession>
<dbReference type="EMBL" id="CAXITT010001275">
    <property type="protein sequence ID" value="CAL1548323.1"/>
    <property type="molecule type" value="Genomic_DNA"/>
</dbReference>
<evidence type="ECO:0000313" key="2">
    <source>
        <dbReference type="Proteomes" id="UP001497497"/>
    </source>
</evidence>
<sequence length="83" mass="9631">MEAFWGSWKVQKDKNRHIAEIGEYFGWSPDMMAMFSNLEYVIVVEPTHNGISCNVDYGERKSGFSFQLGEPFDYTRVDGRQAK</sequence>
<dbReference type="Proteomes" id="UP001497497">
    <property type="component" value="Unassembled WGS sequence"/>
</dbReference>
<proteinExistence type="predicted"/>
<feature type="non-terminal residue" evidence="1">
    <location>
        <position position="83"/>
    </location>
</feature>